<organism evidence="2 3">
    <name type="scientific">Trichonephila clavata</name>
    <name type="common">Joro spider</name>
    <name type="synonym">Nephila clavata</name>
    <dbReference type="NCBI Taxonomy" id="2740835"/>
    <lineage>
        <taxon>Eukaryota</taxon>
        <taxon>Metazoa</taxon>
        <taxon>Ecdysozoa</taxon>
        <taxon>Arthropoda</taxon>
        <taxon>Chelicerata</taxon>
        <taxon>Arachnida</taxon>
        <taxon>Araneae</taxon>
        <taxon>Araneomorphae</taxon>
        <taxon>Entelegynae</taxon>
        <taxon>Araneoidea</taxon>
        <taxon>Nephilidae</taxon>
        <taxon>Trichonephila</taxon>
    </lineage>
</organism>
<accession>A0A8X6G6T5</accession>
<evidence type="ECO:0000256" key="1">
    <source>
        <dbReference type="SAM" id="MobiDB-lite"/>
    </source>
</evidence>
<feature type="compositionally biased region" description="Basic and acidic residues" evidence="1">
    <location>
        <begin position="382"/>
        <end position="405"/>
    </location>
</feature>
<dbReference type="Proteomes" id="UP000887116">
    <property type="component" value="Unassembled WGS sequence"/>
</dbReference>
<protein>
    <submittedName>
        <fullName evidence="2">Uncharacterized protein</fullName>
    </submittedName>
</protein>
<dbReference type="EMBL" id="BMAO01024674">
    <property type="protein sequence ID" value="GFQ96848.1"/>
    <property type="molecule type" value="Genomic_DNA"/>
</dbReference>
<feature type="compositionally biased region" description="Acidic residues" evidence="1">
    <location>
        <begin position="50"/>
        <end position="59"/>
    </location>
</feature>
<evidence type="ECO:0000313" key="3">
    <source>
        <dbReference type="Proteomes" id="UP000887116"/>
    </source>
</evidence>
<sequence>MEMQLLKQYLSPASLKPRVDETKDAILNIQREMTREGQNDETRDETMEVSGDETRDETEEASRDETRNETREAPDDETRNETREDSGDEAPNETREASGDETMEETMGSPRENFFQMVTESEFKSNFNNKQNSSKVFTRMPQTIHVLRSLNPKVMVVVPDTLKVKRLTFTLQSSIIDDKQFSPYGLFAREIETSDNPHLTYETLVTRILKRVSDSFHLPWSHVLELSRQAPYLMDSNLHQDLLKIWTQRSKNATLDEQHCVERILGRDYVRSSDLIKLGSILNKVMDPKTIYEFFAMDGYQGDDPKKYVELFRYDAQDLRGKHVRAVRLLYRYDVVNTPQECRSFLESIFNETCTHTEYKDMYVEYVRGQTADLAEWRREQLDKTKKKRPAEEDTKEESVKKCATEGESSLN</sequence>
<feature type="compositionally biased region" description="Basic and acidic residues" evidence="1">
    <location>
        <begin position="32"/>
        <end position="46"/>
    </location>
</feature>
<gene>
    <name evidence="2" type="primary">AVEN_237935_1</name>
    <name evidence="2" type="ORF">TNCT_535861</name>
</gene>
<feature type="region of interest" description="Disordered" evidence="1">
    <location>
        <begin position="1"/>
        <end position="108"/>
    </location>
</feature>
<keyword evidence="3" id="KW-1185">Reference proteome</keyword>
<reference evidence="2" key="1">
    <citation type="submission" date="2020-07" db="EMBL/GenBank/DDBJ databases">
        <title>Multicomponent nature underlies the extraordinary mechanical properties of spider dragline silk.</title>
        <authorList>
            <person name="Kono N."/>
            <person name="Nakamura H."/>
            <person name="Mori M."/>
            <person name="Yoshida Y."/>
            <person name="Ohtoshi R."/>
            <person name="Malay A.D."/>
            <person name="Moran D.A.P."/>
            <person name="Tomita M."/>
            <person name="Numata K."/>
            <person name="Arakawa K."/>
        </authorList>
    </citation>
    <scope>NUCLEOTIDE SEQUENCE</scope>
</reference>
<evidence type="ECO:0000313" key="2">
    <source>
        <dbReference type="EMBL" id="GFQ96848.1"/>
    </source>
</evidence>
<feature type="region of interest" description="Disordered" evidence="1">
    <location>
        <begin position="382"/>
        <end position="412"/>
    </location>
</feature>
<comment type="caution">
    <text evidence="2">The sequence shown here is derived from an EMBL/GenBank/DDBJ whole genome shotgun (WGS) entry which is preliminary data.</text>
</comment>
<proteinExistence type="predicted"/>
<name>A0A8X6G6T5_TRICU</name>
<dbReference type="AlphaFoldDB" id="A0A8X6G6T5"/>
<feature type="compositionally biased region" description="Basic and acidic residues" evidence="1">
    <location>
        <begin position="60"/>
        <end position="85"/>
    </location>
</feature>